<evidence type="ECO:0000256" key="1">
    <source>
        <dbReference type="ARBA" id="ARBA00022737"/>
    </source>
</evidence>
<gene>
    <name evidence="5" type="ORF">MDCFG202_LOCUS591773</name>
</gene>
<evidence type="ECO:0000313" key="6">
    <source>
        <dbReference type="Proteomes" id="UP000746612"/>
    </source>
</evidence>
<feature type="non-terminal residue" evidence="5">
    <location>
        <position position="1"/>
    </location>
</feature>
<dbReference type="Pfam" id="PF24883">
    <property type="entry name" value="NPHP3_N"/>
    <property type="match status" value="1"/>
</dbReference>
<evidence type="ECO:0000259" key="3">
    <source>
        <dbReference type="Pfam" id="PF14479"/>
    </source>
</evidence>
<dbReference type="PANTHER" id="PTHR10039">
    <property type="entry name" value="AMELOGENIN"/>
    <property type="match status" value="1"/>
</dbReference>
<evidence type="ECO:0000259" key="4">
    <source>
        <dbReference type="Pfam" id="PF24883"/>
    </source>
</evidence>
<dbReference type="EMBL" id="CAJPIJ010000194">
    <property type="protein sequence ID" value="CAG2009870.1"/>
    <property type="molecule type" value="Genomic_DNA"/>
</dbReference>
<dbReference type="Pfam" id="PF12796">
    <property type="entry name" value="Ank_2"/>
    <property type="match status" value="2"/>
</dbReference>
<dbReference type="SUPFAM" id="SSF52540">
    <property type="entry name" value="P-loop containing nucleoside triphosphate hydrolases"/>
    <property type="match status" value="1"/>
</dbReference>
<dbReference type="InterPro" id="IPR029498">
    <property type="entry name" value="HeLo_dom"/>
</dbReference>
<evidence type="ECO:0000313" key="5">
    <source>
        <dbReference type="EMBL" id="CAG2009870.1"/>
    </source>
</evidence>
<dbReference type="AlphaFoldDB" id="A0A9N8RR74"/>
<feature type="repeat" description="ANK" evidence="2">
    <location>
        <begin position="834"/>
        <end position="866"/>
    </location>
</feature>
<reference evidence="5" key="1">
    <citation type="submission" date="2021-03" db="EMBL/GenBank/DDBJ databases">
        <authorList>
            <person name="Alouane T."/>
            <person name="Langin T."/>
            <person name="Bonhomme L."/>
        </authorList>
    </citation>
    <scope>NUCLEOTIDE SEQUENCE</scope>
    <source>
        <strain evidence="5">MDC_Fg202</strain>
    </source>
</reference>
<proteinExistence type="predicted"/>
<sequence>METAGLVFGVAGLAGLFTSCLEAVNIVQTYQTFPTDSHTLNTRFKVAKTLFEQWGLRVGIEQGRLLPYHHSGLDDENTSIRVMELLHIIIKTICDESNMPLHRTEAGRRDSEQAYTGMPGSRRQKLSWAIWRKGMRVEEVEIFEKLVDQLDKLVPSRESMRLMDKPDPGHIDAFAQGMKLTKLKETCWIKDIQQILVRMEGENRANVFGAEVRRELHFWLDSSPNERYRDSLQKRLPGTCNWILDRPVFRRWLEAELPARPKLLWVHGPAGFGKTILCAQIIQNLSRTPGTPVVEQPWPTLDTPVAHFFFTSDFESRKDPYLALRSWISQIVSHHDNAFELVRQRRELNLEPAATRATRADIIAVFTQLLHTIPGCTFVADGLDECTYLDNSSTSVKKFLHDVTNAVVGTNARVLFVSRAEPKIQHALIEDAPESFAEYKIMPEDVRPDTAAFSQDIINRKLSNKTDDFRSTLSETMTDRCQGQFLWLKIQEDSLRAGMTKKELQQAIEDTPTGLDDLYDHYWTRITQLKEWEKKRAFALLRWTAFALRPLTVCEIAEAVLIVEFENLPWDDLPAVDNAYVNTVIIDLCGPLLEVRNDPSNPCAGQRTVHLPHFTVKQYLLYRLPMPGWILHNHRLQTCHEKIQNTVLAKACLQYISLRQVWDGALHDSPHSLGVSFRRYAATSWHQHVRSGLRNDAVILRLCMGFLSRDNPTWDLWRTLIDSEDPKLRGKDAETIPPGPLYYAVEMGLKDVAISLVTEQNVNETSTLGRSPLGIACTKGFIEVVDLMLQNRADIMVADNRGVTPVNAASSRGHVEVVKLLLENGADITVANNRGVTPVYAASFYGYIEVVKLLLENGANITVANNDGWTPVYVASLNGHVEVVKLLLENEADITVADNDGWTPIIAASDGGHVK</sequence>
<protein>
    <recommendedName>
        <fullName evidence="7">Prion-inhibition and propagation HeLo domain-containing protein</fullName>
    </recommendedName>
</protein>
<dbReference type="SMART" id="SM00248">
    <property type="entry name" value="ANK"/>
    <property type="match status" value="4"/>
</dbReference>
<evidence type="ECO:0000256" key="2">
    <source>
        <dbReference type="PROSITE-ProRule" id="PRU00023"/>
    </source>
</evidence>
<accession>A0A9N8RR74</accession>
<dbReference type="SUPFAM" id="SSF48403">
    <property type="entry name" value="Ankyrin repeat"/>
    <property type="match status" value="1"/>
</dbReference>
<organism evidence="5 6">
    <name type="scientific">Gibberella zeae</name>
    <name type="common">Wheat head blight fungus</name>
    <name type="synonym">Fusarium graminearum</name>
    <dbReference type="NCBI Taxonomy" id="5518"/>
    <lineage>
        <taxon>Eukaryota</taxon>
        <taxon>Fungi</taxon>
        <taxon>Dikarya</taxon>
        <taxon>Ascomycota</taxon>
        <taxon>Pezizomycotina</taxon>
        <taxon>Sordariomycetes</taxon>
        <taxon>Hypocreomycetidae</taxon>
        <taxon>Hypocreales</taxon>
        <taxon>Nectriaceae</taxon>
        <taxon>Fusarium</taxon>
    </lineage>
</organism>
<feature type="repeat" description="ANK" evidence="2">
    <location>
        <begin position="768"/>
        <end position="800"/>
    </location>
</feature>
<dbReference type="InterPro" id="IPR056884">
    <property type="entry name" value="NPHP3-like_N"/>
</dbReference>
<dbReference type="InterPro" id="IPR038305">
    <property type="entry name" value="HeLo_sf"/>
</dbReference>
<dbReference type="InterPro" id="IPR036770">
    <property type="entry name" value="Ankyrin_rpt-contain_sf"/>
</dbReference>
<feature type="repeat" description="ANK" evidence="2">
    <location>
        <begin position="867"/>
        <end position="899"/>
    </location>
</feature>
<feature type="domain" description="Nephrocystin 3-like N-terminal" evidence="4">
    <location>
        <begin position="238"/>
        <end position="419"/>
    </location>
</feature>
<dbReference type="PROSITE" id="PS50088">
    <property type="entry name" value="ANK_REPEAT"/>
    <property type="match status" value="4"/>
</dbReference>
<dbReference type="InterPro" id="IPR002110">
    <property type="entry name" value="Ankyrin_rpt"/>
</dbReference>
<evidence type="ECO:0008006" key="7">
    <source>
        <dbReference type="Google" id="ProtNLM"/>
    </source>
</evidence>
<feature type="repeat" description="ANK" evidence="2">
    <location>
        <begin position="801"/>
        <end position="833"/>
    </location>
</feature>
<name>A0A9N8RR74_GIBZA</name>
<dbReference type="PANTHER" id="PTHR10039:SF14">
    <property type="entry name" value="NACHT DOMAIN-CONTAINING PROTEIN"/>
    <property type="match status" value="1"/>
</dbReference>
<feature type="domain" description="Prion-inhibition and propagation HeLo" evidence="3">
    <location>
        <begin position="5"/>
        <end position="95"/>
    </location>
</feature>
<dbReference type="Gene3D" id="1.20.120.1020">
    <property type="entry name" value="Prion-inhibition and propagation, HeLo domain"/>
    <property type="match status" value="1"/>
</dbReference>
<dbReference type="Proteomes" id="UP000746612">
    <property type="component" value="Unassembled WGS sequence"/>
</dbReference>
<keyword evidence="1" id="KW-0677">Repeat</keyword>
<keyword evidence="2" id="KW-0040">ANK repeat</keyword>
<dbReference type="PRINTS" id="PR01415">
    <property type="entry name" value="ANKYRIN"/>
</dbReference>
<dbReference type="Gene3D" id="3.40.50.300">
    <property type="entry name" value="P-loop containing nucleotide triphosphate hydrolases"/>
    <property type="match status" value="1"/>
</dbReference>
<dbReference type="Gene3D" id="1.25.40.20">
    <property type="entry name" value="Ankyrin repeat-containing domain"/>
    <property type="match status" value="1"/>
</dbReference>
<comment type="caution">
    <text evidence="5">The sequence shown here is derived from an EMBL/GenBank/DDBJ whole genome shotgun (WGS) entry which is preliminary data.</text>
</comment>
<dbReference type="InterPro" id="IPR027417">
    <property type="entry name" value="P-loop_NTPase"/>
</dbReference>
<dbReference type="PROSITE" id="PS50297">
    <property type="entry name" value="ANK_REP_REGION"/>
    <property type="match status" value="4"/>
</dbReference>
<dbReference type="Pfam" id="PF14479">
    <property type="entry name" value="HeLo"/>
    <property type="match status" value="1"/>
</dbReference>